<comment type="caution">
    <text evidence="1">The sequence shown here is derived from an EMBL/GenBank/DDBJ whole genome shotgun (WGS) entry which is preliminary data.</text>
</comment>
<evidence type="ECO:0000313" key="1">
    <source>
        <dbReference type="EMBL" id="MBO9151932.1"/>
    </source>
</evidence>
<evidence type="ECO:0000313" key="2">
    <source>
        <dbReference type="Proteomes" id="UP000679126"/>
    </source>
</evidence>
<protein>
    <submittedName>
        <fullName evidence="1">Uncharacterized protein</fullName>
    </submittedName>
</protein>
<proteinExistence type="predicted"/>
<accession>A0ABS3YB87</accession>
<organism evidence="1 2">
    <name type="scientific">Chitinophaga chungangae</name>
    <dbReference type="NCBI Taxonomy" id="2821488"/>
    <lineage>
        <taxon>Bacteria</taxon>
        <taxon>Pseudomonadati</taxon>
        <taxon>Bacteroidota</taxon>
        <taxon>Chitinophagia</taxon>
        <taxon>Chitinophagales</taxon>
        <taxon>Chitinophagaceae</taxon>
        <taxon>Chitinophaga</taxon>
    </lineage>
</organism>
<dbReference type="Proteomes" id="UP000679126">
    <property type="component" value="Unassembled WGS sequence"/>
</dbReference>
<sequence length="357" mass="38989">MAQLPLVLFFEPAYNGKVRVIARPRRDLSTIAANIIFDPPHANPKRVSIYVPTPGTHLVTVYKTPDDATTGVQVISYDAQTNFYNGRFIPDLELEAGRNTAIDPTDPEVIVDPAAGSTEVAMPCMGVYQVARIFRVAAGRYMREDEYAITTSLGAPGLRLLKPDDVFYSSDLGGEILRIEWAPFYENNTGDAINDLNVLILDHVGNVSNPHSVTKAQVGLGNLPNATSNSYNENDANKLATAAALYALAQSINTASIIKADFAFIGNIGSVSGNSKVVNVVNSGGFDTKVTIRHNLNISVPHFIWAQIEGRGAQWNDDNDVFVTVGNSRSANEFDLFFRKMSPVTTNINCYYLIIRL</sequence>
<name>A0ABS3YB87_9BACT</name>
<dbReference type="RefSeq" id="WP_209144598.1">
    <property type="nucleotide sequence ID" value="NZ_JAGHKP010000001.1"/>
</dbReference>
<reference evidence="2" key="1">
    <citation type="submission" date="2021-03" db="EMBL/GenBank/DDBJ databases">
        <title>Assistant Professor.</title>
        <authorList>
            <person name="Huq M.A."/>
        </authorList>
    </citation>
    <scope>NUCLEOTIDE SEQUENCE [LARGE SCALE GENOMIC DNA]</scope>
    <source>
        <strain evidence="2">MAH-28</strain>
    </source>
</reference>
<gene>
    <name evidence="1" type="ORF">J7I43_06915</name>
</gene>
<keyword evidence="2" id="KW-1185">Reference proteome</keyword>
<dbReference type="EMBL" id="JAGHKP010000001">
    <property type="protein sequence ID" value="MBO9151932.1"/>
    <property type="molecule type" value="Genomic_DNA"/>
</dbReference>